<reference evidence="1" key="1">
    <citation type="submission" date="2016-01" db="EMBL/GenBank/DDBJ databases">
        <title>Reference transcriptome for the parasite Schistocephalus solidus: insights into the molecular evolution of parasitism.</title>
        <authorList>
            <person name="Hebert F.O."/>
            <person name="Grambauer S."/>
            <person name="Barber I."/>
            <person name="Landry C.R."/>
            <person name="Aubin-Horth N."/>
        </authorList>
    </citation>
    <scope>NUCLEOTIDE SEQUENCE</scope>
</reference>
<organism evidence="1">
    <name type="scientific">Schistocephalus solidus</name>
    <name type="common">Tapeworm</name>
    <dbReference type="NCBI Taxonomy" id="70667"/>
    <lineage>
        <taxon>Eukaryota</taxon>
        <taxon>Metazoa</taxon>
        <taxon>Spiralia</taxon>
        <taxon>Lophotrochozoa</taxon>
        <taxon>Platyhelminthes</taxon>
        <taxon>Cestoda</taxon>
        <taxon>Eucestoda</taxon>
        <taxon>Diphyllobothriidea</taxon>
        <taxon>Diphyllobothriidae</taxon>
        <taxon>Schistocephalus</taxon>
    </lineage>
</organism>
<sequence length="117" mass="12948">MHPRVSRHLKILKVLVCGTRPAFSISTEKPLRQPGNHLTSEPVQHGKPHLILVEIRAAEVCSFPREGLAPPFSGSASLTFRKTGFTKKNLSTKTKTRQCTSKTIPLYAELNAGVHEH</sequence>
<dbReference type="AlphaFoldDB" id="A0A0X3PP47"/>
<dbReference type="EMBL" id="GEEE01009514">
    <property type="protein sequence ID" value="JAP53711.1"/>
    <property type="molecule type" value="Transcribed_RNA"/>
</dbReference>
<proteinExistence type="predicted"/>
<protein>
    <submittedName>
        <fullName evidence="1">Uncharacterized protein</fullName>
    </submittedName>
</protein>
<accession>A0A0X3PP47</accession>
<name>A0A0X3PP47_SCHSO</name>
<evidence type="ECO:0000313" key="1">
    <source>
        <dbReference type="EMBL" id="JAP53711.1"/>
    </source>
</evidence>
<gene>
    <name evidence="1" type="ORF">TR165227</name>
</gene>